<dbReference type="AlphaFoldDB" id="A0A9Q5JIS0"/>
<evidence type="ECO:0000313" key="3">
    <source>
        <dbReference type="Proteomes" id="UP000177273"/>
    </source>
</evidence>
<dbReference type="SUPFAM" id="SSF55729">
    <property type="entry name" value="Acyl-CoA N-acyltransferases (Nat)"/>
    <property type="match status" value="1"/>
</dbReference>
<keyword evidence="3" id="KW-1185">Reference proteome</keyword>
<accession>A0A9Q5JIS0</accession>
<dbReference type="Proteomes" id="UP000177273">
    <property type="component" value="Unassembled WGS sequence"/>
</dbReference>
<evidence type="ECO:0000313" key="2">
    <source>
        <dbReference type="EMBL" id="OFI47889.1"/>
    </source>
</evidence>
<feature type="domain" description="N-acetyltransferase" evidence="1">
    <location>
        <begin position="3"/>
        <end position="173"/>
    </location>
</feature>
<dbReference type="Pfam" id="PF00583">
    <property type="entry name" value="Acetyltransf_1"/>
    <property type="match status" value="1"/>
</dbReference>
<reference evidence="3" key="1">
    <citation type="submission" date="2016-09" db="EMBL/GenBank/DDBJ databases">
        <title>Draft genome sequence of a novel species of the family Streptococcaceae isolated from flowers.</title>
        <authorList>
            <person name="Chuah L.-O."/>
            <person name="Yap K.-P."/>
            <person name="Thong K.L."/>
            <person name="Liong M.T."/>
            <person name="Ahmad R."/>
            <person name="Rusul G."/>
        </authorList>
    </citation>
    <scope>NUCLEOTIDE SEQUENCE [LARGE SCALE GENOMIC DNA]</scope>
    <source>
        <strain evidence="3">HibF3</strain>
    </source>
</reference>
<dbReference type="RefSeq" id="WP_070786997.1">
    <property type="nucleotide sequence ID" value="NZ_MKIQ01000002.1"/>
</dbReference>
<name>A0A9Q5JIS0_9LACT</name>
<dbReference type="EMBL" id="MKIQ01000002">
    <property type="protein sequence ID" value="OFI47889.1"/>
    <property type="molecule type" value="Genomic_DNA"/>
</dbReference>
<dbReference type="Gene3D" id="3.40.630.30">
    <property type="match status" value="1"/>
</dbReference>
<dbReference type="PROSITE" id="PS51186">
    <property type="entry name" value="GNAT"/>
    <property type="match status" value="1"/>
</dbReference>
<protein>
    <recommendedName>
        <fullName evidence="1">N-acetyltransferase domain-containing protein</fullName>
    </recommendedName>
</protein>
<gene>
    <name evidence="2" type="ORF">BG262_07815</name>
</gene>
<dbReference type="OrthoDB" id="9796381at2"/>
<dbReference type="GO" id="GO:0016747">
    <property type="term" value="F:acyltransferase activity, transferring groups other than amino-acyl groups"/>
    <property type="evidence" value="ECO:0007669"/>
    <property type="project" value="InterPro"/>
</dbReference>
<proteinExistence type="predicted"/>
<organism evidence="2 3">
    <name type="scientific">Floricoccus penangensis</name>
    <dbReference type="NCBI Taxonomy" id="1859475"/>
    <lineage>
        <taxon>Bacteria</taxon>
        <taxon>Bacillati</taxon>
        <taxon>Bacillota</taxon>
        <taxon>Bacilli</taxon>
        <taxon>Lactobacillales</taxon>
        <taxon>Streptococcaceae</taxon>
        <taxon>Floricoccus</taxon>
    </lineage>
</organism>
<dbReference type="InterPro" id="IPR016181">
    <property type="entry name" value="Acyl_CoA_acyltransferase"/>
</dbReference>
<dbReference type="InterPro" id="IPR000182">
    <property type="entry name" value="GNAT_dom"/>
</dbReference>
<evidence type="ECO:0000259" key="1">
    <source>
        <dbReference type="PROSITE" id="PS51186"/>
    </source>
</evidence>
<sequence>MTVYIRQAKLEDLAEIMQIIASAKGYLAQQKIDQWQNEYPAVSDIEDDIRSSEKEACVLVVNEKIAGYAVIMTSVEPAYQKIADGKWQESDGAENYVTIHRMALSAEFRGLGLANIFWSNILSTMRMQGFTDFRVDTHPENKVMRGVLEKQGFEYRGNVMFEGLRYAYQLILK</sequence>
<comment type="caution">
    <text evidence="2">The sequence shown here is derived from an EMBL/GenBank/DDBJ whole genome shotgun (WGS) entry which is preliminary data.</text>
</comment>